<feature type="transmembrane region" description="Helical" evidence="8">
    <location>
        <begin position="107"/>
        <end position="129"/>
    </location>
</feature>
<feature type="transmembrane region" description="Helical" evidence="8">
    <location>
        <begin position="275"/>
        <end position="299"/>
    </location>
</feature>
<dbReference type="AlphaFoldDB" id="K9GXM9"/>
<dbReference type="Gene3D" id="1.10.3720.10">
    <property type="entry name" value="MetI-like"/>
    <property type="match status" value="1"/>
</dbReference>
<accession>K9GXM9</accession>
<keyword evidence="11" id="KW-1185">Reference proteome</keyword>
<comment type="subcellular location">
    <subcellularLocation>
        <location evidence="1 8">Cell membrane</location>
        <topology evidence="1 8">Multi-pass membrane protein</topology>
    </subcellularLocation>
</comment>
<evidence type="ECO:0000313" key="10">
    <source>
        <dbReference type="EMBL" id="EKV30022.1"/>
    </source>
</evidence>
<keyword evidence="6 8" id="KW-1133">Transmembrane helix</keyword>
<reference evidence="10 11" key="1">
    <citation type="journal article" date="2013" name="Genome Announc.">
        <title>Draft Genome Sequence of an Alphaproteobacterium, Caenispirillum salinarum AK4(T), Isolated from a Solar Saltern.</title>
        <authorList>
            <person name="Khatri I."/>
            <person name="Singh A."/>
            <person name="Korpole S."/>
            <person name="Pinnaka A.K."/>
            <person name="Subramanian S."/>
        </authorList>
    </citation>
    <scope>NUCLEOTIDE SEQUENCE [LARGE SCALE GENOMIC DNA]</scope>
    <source>
        <strain evidence="10 11">AK4</strain>
    </source>
</reference>
<dbReference type="InterPro" id="IPR051789">
    <property type="entry name" value="Bact_Polyamine_Transport"/>
</dbReference>
<keyword evidence="7 8" id="KW-0472">Membrane</keyword>
<evidence type="ECO:0000256" key="4">
    <source>
        <dbReference type="ARBA" id="ARBA00022475"/>
    </source>
</evidence>
<proteinExistence type="inferred from homology"/>
<evidence type="ECO:0000259" key="9">
    <source>
        <dbReference type="PROSITE" id="PS50928"/>
    </source>
</evidence>
<comment type="similarity">
    <text evidence="2">Belongs to the binding-protein-dependent transport system permease family. CysTW subfamily.</text>
</comment>
<evidence type="ECO:0000256" key="6">
    <source>
        <dbReference type="ARBA" id="ARBA00022989"/>
    </source>
</evidence>
<keyword evidence="4" id="KW-1003">Cell membrane</keyword>
<name>K9GXM9_9PROT</name>
<evidence type="ECO:0000256" key="2">
    <source>
        <dbReference type="ARBA" id="ARBA00007069"/>
    </source>
</evidence>
<gene>
    <name evidence="10" type="ORF">C882_0103</name>
</gene>
<dbReference type="PATRIC" id="fig|1238182.3.peg.2319"/>
<evidence type="ECO:0000256" key="3">
    <source>
        <dbReference type="ARBA" id="ARBA00022448"/>
    </source>
</evidence>
<dbReference type="STRING" id="1238182.C882_0103"/>
<sequence length="304" mass="32731">MTTMTTTTQSRATPVASEAAERAAAAGGGVATRRRPGVRIPRPSGWSLIRLASILVYVFMFAPIAVVVLLSFNSSRFGTFPLEGFSFRWFEALWANDAIVSAFQTSLVLGFLTAIISTSIGIAASLAMVRYDFPGKGLINTALITPILVPEVVLGVALLLFLRWLSIPKSFLLLLMGHVLITLPFVVLVVQARLTAIKPVYEEAAKSLGANAWETFFRVTLPLLMPAVFAGMLFAFTISFDDVTATLFWKSGGTETVPTQIFAMLRNSISPEINALGTVMIVLTVSLPLIAGGLARWFARGGRG</sequence>
<evidence type="ECO:0000256" key="8">
    <source>
        <dbReference type="RuleBase" id="RU363032"/>
    </source>
</evidence>
<feature type="transmembrane region" description="Helical" evidence="8">
    <location>
        <begin position="215"/>
        <end position="240"/>
    </location>
</feature>
<evidence type="ECO:0000256" key="5">
    <source>
        <dbReference type="ARBA" id="ARBA00022692"/>
    </source>
</evidence>
<dbReference type="Proteomes" id="UP000009881">
    <property type="component" value="Unassembled WGS sequence"/>
</dbReference>
<keyword evidence="3 8" id="KW-0813">Transport</keyword>
<evidence type="ECO:0000313" key="11">
    <source>
        <dbReference type="Proteomes" id="UP000009881"/>
    </source>
</evidence>
<dbReference type="Pfam" id="PF00528">
    <property type="entry name" value="BPD_transp_1"/>
    <property type="match status" value="1"/>
</dbReference>
<dbReference type="GO" id="GO:0055085">
    <property type="term" value="P:transmembrane transport"/>
    <property type="evidence" value="ECO:0007669"/>
    <property type="project" value="InterPro"/>
</dbReference>
<dbReference type="EMBL" id="ANHY01000010">
    <property type="protein sequence ID" value="EKV30022.1"/>
    <property type="molecule type" value="Genomic_DNA"/>
</dbReference>
<dbReference type="SUPFAM" id="SSF161098">
    <property type="entry name" value="MetI-like"/>
    <property type="match status" value="1"/>
</dbReference>
<dbReference type="eggNOG" id="COG1177">
    <property type="taxonomic scope" value="Bacteria"/>
</dbReference>
<evidence type="ECO:0000256" key="1">
    <source>
        <dbReference type="ARBA" id="ARBA00004651"/>
    </source>
</evidence>
<evidence type="ECO:0000256" key="7">
    <source>
        <dbReference type="ARBA" id="ARBA00023136"/>
    </source>
</evidence>
<feature type="transmembrane region" description="Helical" evidence="8">
    <location>
        <begin position="48"/>
        <end position="72"/>
    </location>
</feature>
<protein>
    <submittedName>
        <fullName evidence="10">Spermidine Putrescine ABC transporter permease component potC</fullName>
    </submittedName>
</protein>
<dbReference type="CDD" id="cd06261">
    <property type="entry name" value="TM_PBP2"/>
    <property type="match status" value="1"/>
</dbReference>
<feature type="transmembrane region" description="Helical" evidence="8">
    <location>
        <begin position="141"/>
        <end position="165"/>
    </location>
</feature>
<dbReference type="PANTHER" id="PTHR43848">
    <property type="entry name" value="PUTRESCINE TRANSPORT SYSTEM PERMEASE PROTEIN POTI"/>
    <property type="match status" value="1"/>
</dbReference>
<feature type="domain" description="ABC transmembrane type-1" evidence="9">
    <location>
        <begin position="103"/>
        <end position="291"/>
    </location>
</feature>
<dbReference type="InterPro" id="IPR035906">
    <property type="entry name" value="MetI-like_sf"/>
</dbReference>
<dbReference type="InterPro" id="IPR000515">
    <property type="entry name" value="MetI-like"/>
</dbReference>
<dbReference type="PROSITE" id="PS50928">
    <property type="entry name" value="ABC_TM1"/>
    <property type="match status" value="1"/>
</dbReference>
<feature type="transmembrane region" description="Helical" evidence="8">
    <location>
        <begin position="171"/>
        <end position="194"/>
    </location>
</feature>
<keyword evidence="5 8" id="KW-0812">Transmembrane</keyword>
<dbReference type="PANTHER" id="PTHR43848:SF2">
    <property type="entry name" value="PUTRESCINE TRANSPORT SYSTEM PERMEASE PROTEIN POTI"/>
    <property type="match status" value="1"/>
</dbReference>
<comment type="caution">
    <text evidence="10">The sequence shown here is derived from an EMBL/GenBank/DDBJ whole genome shotgun (WGS) entry which is preliminary data.</text>
</comment>
<dbReference type="GO" id="GO:0005886">
    <property type="term" value="C:plasma membrane"/>
    <property type="evidence" value="ECO:0007669"/>
    <property type="project" value="UniProtKB-SubCell"/>
</dbReference>
<organism evidence="10 11">
    <name type="scientific">Caenispirillum salinarum AK4</name>
    <dbReference type="NCBI Taxonomy" id="1238182"/>
    <lineage>
        <taxon>Bacteria</taxon>
        <taxon>Pseudomonadati</taxon>
        <taxon>Pseudomonadota</taxon>
        <taxon>Alphaproteobacteria</taxon>
        <taxon>Rhodospirillales</taxon>
        <taxon>Novispirillaceae</taxon>
        <taxon>Caenispirillum</taxon>
    </lineage>
</organism>